<dbReference type="GO" id="GO:0071944">
    <property type="term" value="C:cell periphery"/>
    <property type="evidence" value="ECO:0007669"/>
    <property type="project" value="UniProtKB-ARBA"/>
</dbReference>
<keyword evidence="3 6" id="KW-1133">Transmembrane helix</keyword>
<feature type="transmembrane region" description="Helical" evidence="6">
    <location>
        <begin position="242"/>
        <end position="267"/>
    </location>
</feature>
<dbReference type="PANTHER" id="PTHR15549">
    <property type="entry name" value="PAIRED IMMUNOGLOBULIN-LIKE TYPE 2 RECEPTOR"/>
    <property type="match status" value="1"/>
</dbReference>
<feature type="compositionally biased region" description="Low complexity" evidence="5">
    <location>
        <begin position="360"/>
        <end position="373"/>
    </location>
</feature>
<evidence type="ECO:0000256" key="2">
    <source>
        <dbReference type="ARBA" id="ARBA00022692"/>
    </source>
</evidence>
<evidence type="ECO:0000256" key="5">
    <source>
        <dbReference type="SAM" id="MobiDB-lite"/>
    </source>
</evidence>
<dbReference type="Proteomes" id="UP001172159">
    <property type="component" value="Unassembled WGS sequence"/>
</dbReference>
<dbReference type="InterPro" id="IPR051694">
    <property type="entry name" value="Immunoregulatory_rcpt-like"/>
</dbReference>
<organism evidence="7 8">
    <name type="scientific">Apiosordaria backusii</name>
    <dbReference type="NCBI Taxonomy" id="314023"/>
    <lineage>
        <taxon>Eukaryota</taxon>
        <taxon>Fungi</taxon>
        <taxon>Dikarya</taxon>
        <taxon>Ascomycota</taxon>
        <taxon>Pezizomycotina</taxon>
        <taxon>Sordariomycetes</taxon>
        <taxon>Sordariomycetidae</taxon>
        <taxon>Sordariales</taxon>
        <taxon>Lasiosphaeriaceae</taxon>
        <taxon>Apiosordaria</taxon>
    </lineage>
</organism>
<feature type="compositionally biased region" description="Polar residues" evidence="5">
    <location>
        <begin position="1"/>
        <end position="16"/>
    </location>
</feature>
<feature type="region of interest" description="Disordered" evidence="5">
    <location>
        <begin position="274"/>
        <end position="306"/>
    </location>
</feature>
<feature type="transmembrane region" description="Helical" evidence="6">
    <location>
        <begin position="38"/>
        <end position="56"/>
    </location>
</feature>
<proteinExistence type="predicted"/>
<dbReference type="AlphaFoldDB" id="A0AA40AE33"/>
<comment type="caution">
    <text evidence="7">The sequence shown here is derived from an EMBL/GenBank/DDBJ whole genome shotgun (WGS) entry which is preliminary data.</text>
</comment>
<evidence type="ECO:0000256" key="1">
    <source>
        <dbReference type="ARBA" id="ARBA00004167"/>
    </source>
</evidence>
<feature type="region of interest" description="Disordered" evidence="5">
    <location>
        <begin position="1"/>
        <end position="29"/>
    </location>
</feature>
<gene>
    <name evidence="7" type="ORF">B0T21DRAFT_375434</name>
</gene>
<evidence type="ECO:0000313" key="8">
    <source>
        <dbReference type="Proteomes" id="UP001172159"/>
    </source>
</evidence>
<keyword evidence="8" id="KW-1185">Reference proteome</keyword>
<evidence type="ECO:0000256" key="6">
    <source>
        <dbReference type="SAM" id="Phobius"/>
    </source>
</evidence>
<dbReference type="EMBL" id="JAUKTV010000015">
    <property type="protein sequence ID" value="KAK0714209.1"/>
    <property type="molecule type" value="Genomic_DNA"/>
</dbReference>
<protein>
    <submittedName>
        <fullName evidence="7">Uncharacterized protein</fullName>
    </submittedName>
</protein>
<feature type="compositionally biased region" description="Basic and acidic residues" evidence="5">
    <location>
        <begin position="18"/>
        <end position="29"/>
    </location>
</feature>
<name>A0AA40AE33_9PEZI</name>
<sequence length="449" mass="48076">MAQQEKASFLATSNEGAPQHHDSTQVHRSEHRGLWTTVRILAATTCLLVFLLHILLQVPLGITPQPHHHHHASKPAEPYLSSRTTKHLIEKRIPGEHVVLADCRDRKNVVSSQMAYYVGDPGPIPGDVAIVETPPGQTALWVNTETSALFYNSNVTFKALIGPKVGDGQFAGTGDNGYGNFTCWQRYKPQLYNYNNDTLCSQVYACNHDAMPAVLPTPGAASPSTSSSAAPEGGPSGLSQGAMIAIIVAVVGSVLFGIAMGVFWWYWRRTRQRQQQQSSEDGEPKPNETEPSPPPPTYASAVQPQSPAVAPKFELAPGTLYEMDGQWYRVEMAADNSRYEMDAQSVKKAAIHVREEEAAGESPTTSAGASSPSRHTWTPTTDGNSGAVGGVTRTATVSSDSRGDAPVLMPVNAEGRVVTPPVAGMPVPMLVPIPAPEPEGESEGKNGSK</sequence>
<evidence type="ECO:0000313" key="7">
    <source>
        <dbReference type="EMBL" id="KAK0714209.1"/>
    </source>
</evidence>
<evidence type="ECO:0000256" key="4">
    <source>
        <dbReference type="ARBA" id="ARBA00023136"/>
    </source>
</evidence>
<reference evidence="7" key="1">
    <citation type="submission" date="2023-06" db="EMBL/GenBank/DDBJ databases">
        <title>Genome-scale phylogeny and comparative genomics of the fungal order Sordariales.</title>
        <authorList>
            <consortium name="Lawrence Berkeley National Laboratory"/>
            <person name="Hensen N."/>
            <person name="Bonometti L."/>
            <person name="Westerberg I."/>
            <person name="Brannstrom I.O."/>
            <person name="Guillou S."/>
            <person name="Cros-Aarteil S."/>
            <person name="Calhoun S."/>
            <person name="Haridas S."/>
            <person name="Kuo A."/>
            <person name="Mondo S."/>
            <person name="Pangilinan J."/>
            <person name="Riley R."/>
            <person name="Labutti K."/>
            <person name="Andreopoulos B."/>
            <person name="Lipzen A."/>
            <person name="Chen C."/>
            <person name="Yanf M."/>
            <person name="Daum C."/>
            <person name="Ng V."/>
            <person name="Clum A."/>
            <person name="Steindorff A."/>
            <person name="Ohm R."/>
            <person name="Martin F."/>
            <person name="Silar P."/>
            <person name="Natvig D."/>
            <person name="Lalanne C."/>
            <person name="Gautier V."/>
            <person name="Ament-Velasquez S.L."/>
            <person name="Kruys A."/>
            <person name="Hutchinson M.I."/>
            <person name="Powell A.J."/>
            <person name="Barry K."/>
            <person name="Miller A.N."/>
            <person name="Grigoriev I.V."/>
            <person name="Debuchy R."/>
            <person name="Gladieux P."/>
            <person name="Thoren M.H."/>
            <person name="Johannesson H."/>
        </authorList>
    </citation>
    <scope>NUCLEOTIDE SEQUENCE</scope>
    <source>
        <strain evidence="7">CBS 540.89</strain>
    </source>
</reference>
<dbReference type="PANTHER" id="PTHR15549:SF30">
    <property type="entry name" value="MID2 DOMAIN-CONTAINING PROTEIN"/>
    <property type="match status" value="1"/>
</dbReference>
<comment type="subcellular location">
    <subcellularLocation>
        <location evidence="1">Membrane</location>
        <topology evidence="1">Single-pass membrane protein</topology>
    </subcellularLocation>
</comment>
<feature type="region of interest" description="Disordered" evidence="5">
    <location>
        <begin position="355"/>
        <end position="449"/>
    </location>
</feature>
<keyword evidence="4 6" id="KW-0472">Membrane</keyword>
<feature type="compositionally biased region" description="Polar residues" evidence="5">
    <location>
        <begin position="374"/>
        <end position="384"/>
    </location>
</feature>
<keyword evidence="2 6" id="KW-0812">Transmembrane</keyword>
<dbReference type="GO" id="GO:0016020">
    <property type="term" value="C:membrane"/>
    <property type="evidence" value="ECO:0007669"/>
    <property type="project" value="UniProtKB-SubCell"/>
</dbReference>
<accession>A0AA40AE33</accession>
<evidence type="ECO:0000256" key="3">
    <source>
        <dbReference type="ARBA" id="ARBA00022989"/>
    </source>
</evidence>